<evidence type="ECO:0000259" key="9">
    <source>
        <dbReference type="PROSITE" id="PS51332"/>
    </source>
</evidence>
<accession>A0A2S4M9S3</accession>
<dbReference type="InterPro" id="IPR016176">
    <property type="entry name" value="Cbl-dep_enz_cat"/>
</dbReference>
<keyword evidence="7" id="KW-0170">Cobalt</keyword>
<dbReference type="AlphaFoldDB" id="A0A2S4M9S3"/>
<evidence type="ECO:0000256" key="3">
    <source>
        <dbReference type="ARBA" id="ARBA00012398"/>
    </source>
</evidence>
<dbReference type="GO" id="GO:0046872">
    <property type="term" value="F:metal ion binding"/>
    <property type="evidence" value="ECO:0007669"/>
    <property type="project" value="UniProtKB-KW"/>
</dbReference>
<dbReference type="PANTHER" id="PTHR48101:SF4">
    <property type="entry name" value="METHYLMALONYL-COA MUTASE, MITOCHONDRIAL"/>
    <property type="match status" value="1"/>
</dbReference>
<name>A0A2S4M9S3_9BURK</name>
<evidence type="ECO:0000256" key="2">
    <source>
        <dbReference type="ARBA" id="ARBA00008465"/>
    </source>
</evidence>
<dbReference type="GO" id="GO:0031419">
    <property type="term" value="F:cobalamin binding"/>
    <property type="evidence" value="ECO:0007669"/>
    <property type="project" value="UniProtKB-KW"/>
</dbReference>
<dbReference type="InterPro" id="IPR006099">
    <property type="entry name" value="MeMalonylCoA_mutase_a/b_cat"/>
</dbReference>
<dbReference type="GO" id="GO:0005737">
    <property type="term" value="C:cytoplasm"/>
    <property type="evidence" value="ECO:0007669"/>
    <property type="project" value="TreeGrafter"/>
</dbReference>
<reference evidence="10 11" key="1">
    <citation type="submission" date="2018-01" db="EMBL/GenBank/DDBJ databases">
        <title>Genomic Encyclopedia of Type Strains, Phase III (KMG-III): the genomes of soil and plant-associated and newly described type strains.</title>
        <authorList>
            <person name="Whitman W."/>
        </authorList>
    </citation>
    <scope>NUCLEOTIDE SEQUENCE [LARGE SCALE GENOMIC DNA]</scope>
    <source>
        <strain evidence="10 11">JCM 18070</strain>
    </source>
</reference>
<comment type="caution">
    <text evidence="10">The sequence shown here is derived from an EMBL/GenBank/DDBJ whole genome shotgun (WGS) entry which is preliminary data.</text>
</comment>
<feature type="domain" description="B12-binding" evidence="9">
    <location>
        <begin position="558"/>
        <end position="689"/>
    </location>
</feature>
<keyword evidence="11" id="KW-1185">Reference proteome</keyword>
<protein>
    <recommendedName>
        <fullName evidence="8">Methylmalonyl-CoA mutase</fullName>
        <ecNumber evidence="3">5.4.99.2</ecNumber>
    </recommendedName>
</protein>
<dbReference type="PROSITE" id="PS51332">
    <property type="entry name" value="B12_BINDING"/>
    <property type="match status" value="1"/>
</dbReference>
<keyword evidence="5" id="KW-0479">Metal-binding</keyword>
<dbReference type="GO" id="GO:0019678">
    <property type="term" value="P:propionate metabolic process, methylmalonyl pathway"/>
    <property type="evidence" value="ECO:0007669"/>
    <property type="project" value="TreeGrafter"/>
</dbReference>
<dbReference type="Gene3D" id="3.40.50.280">
    <property type="entry name" value="Cobalamin-binding domain"/>
    <property type="match status" value="1"/>
</dbReference>
<evidence type="ECO:0000256" key="5">
    <source>
        <dbReference type="ARBA" id="ARBA00022723"/>
    </source>
</evidence>
<proteinExistence type="inferred from homology"/>
<dbReference type="RefSeq" id="WP_103704767.1">
    <property type="nucleotide sequence ID" value="NZ_PQGA01000006.1"/>
</dbReference>
<dbReference type="InterPro" id="IPR006159">
    <property type="entry name" value="Acid_CoA_mut_C"/>
</dbReference>
<evidence type="ECO:0000256" key="6">
    <source>
        <dbReference type="ARBA" id="ARBA00023235"/>
    </source>
</evidence>
<dbReference type="SUPFAM" id="SSF52242">
    <property type="entry name" value="Cobalamin (vitamin B12)-binding domain"/>
    <property type="match status" value="1"/>
</dbReference>
<keyword evidence="4" id="KW-0846">Cobalamin</keyword>
<dbReference type="NCBIfam" id="NF006944">
    <property type="entry name" value="PRK09426.1"/>
    <property type="match status" value="1"/>
</dbReference>
<evidence type="ECO:0000313" key="11">
    <source>
        <dbReference type="Proteomes" id="UP000237381"/>
    </source>
</evidence>
<dbReference type="EMBL" id="PQGA01000006">
    <property type="protein sequence ID" value="POR51513.1"/>
    <property type="molecule type" value="Genomic_DNA"/>
</dbReference>
<gene>
    <name evidence="10" type="ORF">B0G62_10647</name>
</gene>
<evidence type="ECO:0000256" key="7">
    <source>
        <dbReference type="ARBA" id="ARBA00023285"/>
    </source>
</evidence>
<organism evidence="10 11">
    <name type="scientific">Paraburkholderia eburnea</name>
    <dbReference type="NCBI Taxonomy" id="1189126"/>
    <lineage>
        <taxon>Bacteria</taxon>
        <taxon>Pseudomonadati</taxon>
        <taxon>Pseudomonadota</taxon>
        <taxon>Betaproteobacteria</taxon>
        <taxon>Burkholderiales</taxon>
        <taxon>Burkholderiaceae</taxon>
        <taxon>Paraburkholderia</taxon>
    </lineage>
</organism>
<dbReference type="Pfam" id="PF02310">
    <property type="entry name" value="B12-binding"/>
    <property type="match status" value="1"/>
</dbReference>
<dbReference type="FunFam" id="3.20.20.240:FF:000001">
    <property type="entry name" value="Probable methylmalonyl-coa mutase"/>
    <property type="match status" value="1"/>
</dbReference>
<dbReference type="SUPFAM" id="SSF51703">
    <property type="entry name" value="Cobalamin (vitamin B12)-dependent enzymes"/>
    <property type="match status" value="1"/>
</dbReference>
<dbReference type="PANTHER" id="PTHR48101">
    <property type="entry name" value="METHYLMALONYL-COA MUTASE, MITOCHONDRIAL-RELATED"/>
    <property type="match status" value="1"/>
</dbReference>
<dbReference type="NCBIfam" id="TIGR00641">
    <property type="entry name" value="acid_CoA_mut_N"/>
    <property type="match status" value="1"/>
</dbReference>
<dbReference type="Gene3D" id="3.20.20.240">
    <property type="entry name" value="Methylmalonyl-CoA mutase"/>
    <property type="match status" value="1"/>
</dbReference>
<dbReference type="Pfam" id="PF01642">
    <property type="entry name" value="MM_CoA_mutase"/>
    <property type="match status" value="1"/>
</dbReference>
<dbReference type="InterPro" id="IPR006098">
    <property type="entry name" value="MMCoA_mutase_a_cat"/>
</dbReference>
<dbReference type="InterPro" id="IPR006158">
    <property type="entry name" value="Cobalamin-bd"/>
</dbReference>
<dbReference type="OrthoDB" id="9762378at2"/>
<evidence type="ECO:0000256" key="8">
    <source>
        <dbReference type="ARBA" id="ARBA00072363"/>
    </source>
</evidence>
<comment type="similarity">
    <text evidence="2">Belongs to the methylmalonyl-CoA mutase family.</text>
</comment>
<dbReference type="InterPro" id="IPR036724">
    <property type="entry name" value="Cobalamin-bd_sf"/>
</dbReference>
<dbReference type="EC" id="5.4.99.2" evidence="3"/>
<dbReference type="GO" id="GO:0004494">
    <property type="term" value="F:methylmalonyl-CoA mutase activity"/>
    <property type="evidence" value="ECO:0007669"/>
    <property type="project" value="UniProtKB-EC"/>
</dbReference>
<dbReference type="NCBIfam" id="TIGR00640">
    <property type="entry name" value="acid_CoA_mut_C"/>
    <property type="match status" value="1"/>
</dbReference>
<evidence type="ECO:0000256" key="1">
    <source>
        <dbReference type="ARBA" id="ARBA00001922"/>
    </source>
</evidence>
<evidence type="ECO:0000256" key="4">
    <source>
        <dbReference type="ARBA" id="ARBA00022628"/>
    </source>
</evidence>
<evidence type="ECO:0000313" key="10">
    <source>
        <dbReference type="EMBL" id="POR51513.1"/>
    </source>
</evidence>
<keyword evidence="6" id="KW-0413">Isomerase</keyword>
<dbReference type="Proteomes" id="UP000237381">
    <property type="component" value="Unassembled WGS sequence"/>
</dbReference>
<comment type="cofactor">
    <cofactor evidence="1">
        <name>adenosylcob(III)alamin</name>
        <dbReference type="ChEBI" id="CHEBI:18408"/>
    </cofactor>
</comment>
<sequence length="695" mass="74588">MNEARGVPRKPIYTQADLADVPWLDARPGDYPFLRGIHATMYAQRPWTIRQYAGYADAAASNLAYRRALERGAKGLSVAFDLPTHRGYDSDHVCAGADVGMAGVAIDSVEDMKRLLDGVPLNDVSVSMTMSGAVLPVLAAFIVAAQEAGYDAAQLRGTIQNDILKEFMARNAYIFAPEPSMRIATDVVHYLLANMPRFNAMSISGYHLHEAGADGVLELALTLANARAYVQRLVEEGADVERVCEQLSFFFAVGPDFFGEIAKLRAARVLWAESMRSAGVGSARAMQLRMHCQTAGSSLHAESAHNNVVRTTVEAMAAVFGGTQSLHTNAWDEALSLPGEAAATLARDTQLILQHEMGLCDVVDPWGGSYLIESLTARMVNAVKATLAEIEAQGGVIAAIEAGWVQARLHRGAVKTQAQIDTGERVVVGVNRYREAHTAQHARPEIDAHRVRAKQIEHLRQLKSTRDAQRVHIALDALTQCARTGEGNLLAATIEAIRARASIGECTAALERVWPRWHAGLSALTSAAHVYAGARECDAVWQAARDAVSRWRAVHGRKPRMALVKVGQDGHDRGARVVAAALGDAGFDVRLGPLFATPREAADWACVYEPDIVGISTLAGAHAALVPALIGALRERGCNAPVVLGGIVPEAHRDSLFACGVLKLFGPDTPIDRITLGLMDILNEAATVPKGCCAS</sequence>